<dbReference type="EMBL" id="PRDL01000001">
    <property type="protein sequence ID" value="MBE8715745.1"/>
    <property type="molecule type" value="Genomic_DNA"/>
</dbReference>
<keyword evidence="1" id="KW-0732">Signal</keyword>
<dbReference type="NCBIfam" id="TIGR02595">
    <property type="entry name" value="PEP_CTERM"/>
    <property type="match status" value="1"/>
</dbReference>
<name>A0A928V241_9GAMM</name>
<proteinExistence type="predicted"/>
<evidence type="ECO:0000313" key="3">
    <source>
        <dbReference type="Proteomes" id="UP000652567"/>
    </source>
</evidence>
<evidence type="ECO:0000256" key="1">
    <source>
        <dbReference type="SAM" id="SignalP"/>
    </source>
</evidence>
<feature type="chain" id="PRO_5036838966" evidence="1">
    <location>
        <begin position="24"/>
        <end position="192"/>
    </location>
</feature>
<keyword evidence="3" id="KW-1185">Reference proteome</keyword>
<dbReference type="InterPro" id="IPR013424">
    <property type="entry name" value="Ice-binding_C"/>
</dbReference>
<gene>
    <name evidence="2" type="ORF">C4F51_00915</name>
</gene>
<reference evidence="2" key="1">
    <citation type="submission" date="2018-07" db="EMBL/GenBank/DDBJ databases">
        <title>Genome assembly of strain Ka43.</title>
        <authorList>
            <person name="Kukolya J."/>
            <person name="Nagy I."/>
            <person name="Horvath B."/>
            <person name="Toth A."/>
        </authorList>
    </citation>
    <scope>NUCLEOTIDE SEQUENCE</scope>
    <source>
        <strain evidence="2">KB43</strain>
    </source>
</reference>
<sequence length="192" mass="20555">MSSSWKIGLVGVVMALCASSVSAGVVTCLPNNQRVATLSDAVECRTQNSINLNDSNDINALYGTSYNWMKEGELTNQGSNDLFSLTTNSWGTNVTGTWYIDASFWDLYSRAVITMHVGQGGGNPDAFAWLITPGETSGSFTYKRVSGGGGGLSNMFLFGSGTPEVKVPEPNIALLLMTGLLSIFFIRRRVAC</sequence>
<dbReference type="AlphaFoldDB" id="A0A928V241"/>
<protein>
    <submittedName>
        <fullName evidence="2">PEP-CTERM sorting domain-containing protein</fullName>
    </submittedName>
</protein>
<dbReference type="Proteomes" id="UP000652567">
    <property type="component" value="Unassembled WGS sequence"/>
</dbReference>
<accession>A0A928V241</accession>
<feature type="signal peptide" evidence="1">
    <location>
        <begin position="1"/>
        <end position="23"/>
    </location>
</feature>
<comment type="caution">
    <text evidence="2">The sequence shown here is derived from an EMBL/GenBank/DDBJ whole genome shotgun (WGS) entry which is preliminary data.</text>
</comment>
<organism evidence="2 3">
    <name type="scientific">Cellvibrio polysaccharolyticus</name>
    <dbReference type="NCBI Taxonomy" id="2082724"/>
    <lineage>
        <taxon>Bacteria</taxon>
        <taxon>Pseudomonadati</taxon>
        <taxon>Pseudomonadota</taxon>
        <taxon>Gammaproteobacteria</taxon>
        <taxon>Cellvibrionales</taxon>
        <taxon>Cellvibrionaceae</taxon>
        <taxon>Cellvibrio</taxon>
    </lineage>
</organism>
<evidence type="ECO:0000313" key="2">
    <source>
        <dbReference type="EMBL" id="MBE8715745.1"/>
    </source>
</evidence>
<dbReference type="RefSeq" id="WP_193906332.1">
    <property type="nucleotide sequence ID" value="NZ_PRDL01000001.1"/>
</dbReference>